<keyword evidence="1" id="KW-0812">Transmembrane</keyword>
<feature type="transmembrane region" description="Helical" evidence="1">
    <location>
        <begin position="89"/>
        <end position="110"/>
    </location>
</feature>
<sequence length="275" mass="31962">MKEKLDNTEQLIQKEFHKEADSIEKDVEANCADEVVTAKITEEIRSNVNKDINDYEKERLYSLLPEEDRRALEIGRKIQVKKTRKKRKVYLSLAAALVLAMAIGMTSMGGPERIIKLMSSVVGDREISQVDSSEDNYLSIEEKEENAYQEIKDTFGTDAVKIMPCIKKMVFQDIELDKKMQTAELYYKIDNETLTYYINATYTNTSIGIDIEDKINNTWIKTVNGCDIEIKEYDTKEYGNKRYSARFSYKGLEYFINGTLKKDELEEILNNLYFF</sequence>
<reference evidence="3 4" key="1">
    <citation type="journal article" date="2016" name="Nat. Microbiol.">
        <title>The Mouse Intestinal Bacterial Collection (miBC) provides host-specific insight into cultured diversity and functional potential of the gut microbiota.</title>
        <authorList>
            <person name="Lagkouvardos I."/>
            <person name="Pukall R."/>
            <person name="Abt B."/>
            <person name="Foesel B.U."/>
            <person name="Meier-Kolthoff J.P."/>
            <person name="Kumar N."/>
            <person name="Bresciani A."/>
            <person name="Martinez I."/>
            <person name="Just S."/>
            <person name="Ziegler C."/>
            <person name="Brugiroux S."/>
            <person name="Garzetti D."/>
            <person name="Wenning M."/>
            <person name="Bui T.P."/>
            <person name="Wang J."/>
            <person name="Hugenholtz F."/>
            <person name="Plugge C.M."/>
            <person name="Peterson D.A."/>
            <person name="Hornef M.W."/>
            <person name="Baines J.F."/>
            <person name="Smidt H."/>
            <person name="Walter J."/>
            <person name="Kristiansen K."/>
            <person name="Nielsen H.B."/>
            <person name="Haller D."/>
            <person name="Overmann J."/>
            <person name="Stecher B."/>
            <person name="Clavel T."/>
        </authorList>
    </citation>
    <scope>NUCLEOTIDE SEQUENCE [LARGE SCALE GENOMIC DNA]</scope>
    <source>
        <strain evidence="3 4">DSM 28560</strain>
    </source>
</reference>
<evidence type="ECO:0000256" key="1">
    <source>
        <dbReference type="SAM" id="Phobius"/>
    </source>
</evidence>
<dbReference type="EMBL" id="SMMX01000016">
    <property type="protein sequence ID" value="TDA20725.1"/>
    <property type="molecule type" value="Genomic_DNA"/>
</dbReference>
<evidence type="ECO:0000313" key="3">
    <source>
        <dbReference type="EMBL" id="TDA20725.1"/>
    </source>
</evidence>
<dbReference type="Proteomes" id="UP000295710">
    <property type="component" value="Unassembled WGS sequence"/>
</dbReference>
<dbReference type="Pfam" id="PF14285">
    <property type="entry name" value="DUF4367"/>
    <property type="match status" value="1"/>
</dbReference>
<evidence type="ECO:0000313" key="4">
    <source>
        <dbReference type="Proteomes" id="UP000295710"/>
    </source>
</evidence>
<gene>
    <name evidence="3" type="ORF">E1963_15550</name>
</gene>
<feature type="domain" description="DUF4367" evidence="2">
    <location>
        <begin position="167"/>
        <end position="272"/>
    </location>
</feature>
<organism evidence="3 4">
    <name type="scientific">Extibacter muris</name>
    <dbReference type="NCBI Taxonomy" id="1796622"/>
    <lineage>
        <taxon>Bacteria</taxon>
        <taxon>Bacillati</taxon>
        <taxon>Bacillota</taxon>
        <taxon>Clostridia</taxon>
        <taxon>Lachnospirales</taxon>
        <taxon>Lachnospiraceae</taxon>
        <taxon>Extibacter</taxon>
    </lineage>
</organism>
<accession>A0A4R4FB79</accession>
<evidence type="ECO:0000259" key="2">
    <source>
        <dbReference type="Pfam" id="PF14285"/>
    </source>
</evidence>
<proteinExistence type="predicted"/>
<dbReference type="RefSeq" id="WP_132279906.1">
    <property type="nucleotide sequence ID" value="NZ_JAOBST010000025.1"/>
</dbReference>
<comment type="caution">
    <text evidence="3">The sequence shown here is derived from an EMBL/GenBank/DDBJ whole genome shotgun (WGS) entry which is preliminary data.</text>
</comment>
<keyword evidence="4" id="KW-1185">Reference proteome</keyword>
<name>A0A4R4FB79_9FIRM</name>
<keyword evidence="1" id="KW-1133">Transmembrane helix</keyword>
<dbReference type="AlphaFoldDB" id="A0A4R4FB79"/>
<keyword evidence="1" id="KW-0472">Membrane</keyword>
<protein>
    <submittedName>
        <fullName evidence="3">DUF4367 domain-containing protein</fullName>
    </submittedName>
</protein>
<dbReference type="InterPro" id="IPR025377">
    <property type="entry name" value="DUF4367"/>
</dbReference>